<dbReference type="EMBL" id="JACGWJ010000008">
    <property type="protein sequence ID" value="KAL0403824.1"/>
    <property type="molecule type" value="Genomic_DNA"/>
</dbReference>
<gene>
    <name evidence="2" type="ORF">Sradi_2023200</name>
</gene>
<comment type="caution">
    <text evidence="2">The sequence shown here is derived from an EMBL/GenBank/DDBJ whole genome shotgun (WGS) entry which is preliminary data.</text>
</comment>
<dbReference type="GO" id="GO:0007032">
    <property type="term" value="P:endosome organization"/>
    <property type="evidence" value="ECO:0007669"/>
    <property type="project" value="InterPro"/>
</dbReference>
<dbReference type="InterPro" id="IPR011989">
    <property type="entry name" value="ARM-like"/>
</dbReference>
<feature type="region of interest" description="Disordered" evidence="1">
    <location>
        <begin position="239"/>
        <end position="270"/>
    </location>
</feature>
<dbReference type="Gene3D" id="1.25.10.10">
    <property type="entry name" value="Leucine-rich Repeat Variant"/>
    <property type="match status" value="1"/>
</dbReference>
<dbReference type="GO" id="GO:2000641">
    <property type="term" value="P:regulation of early endosome to late endosome transport"/>
    <property type="evidence" value="ECO:0007669"/>
    <property type="project" value="InterPro"/>
</dbReference>
<dbReference type="PANTHER" id="PTHR36983:SF2">
    <property type="entry name" value="DNAJ HOMOLOG SUBFAMILY C MEMBER 13"/>
    <property type="match status" value="1"/>
</dbReference>
<dbReference type="GO" id="GO:0010008">
    <property type="term" value="C:endosome membrane"/>
    <property type="evidence" value="ECO:0007669"/>
    <property type="project" value="TreeGrafter"/>
</dbReference>
<feature type="compositionally biased region" description="Polar residues" evidence="1">
    <location>
        <begin position="240"/>
        <end position="250"/>
    </location>
</feature>
<dbReference type="GO" id="GO:0006898">
    <property type="term" value="P:receptor-mediated endocytosis"/>
    <property type="evidence" value="ECO:0007669"/>
    <property type="project" value="TreeGrafter"/>
</dbReference>
<sequence>MLEFSGLVDDIVHCTELELVPAAIDAALQTIAHLSISSEIQNALLKAGVLWYLIPLLLQYDSTAEESDKTDAHGVGTSVQIAKNLHAVKASHALSRLSGLGDDEIPTPYNQAAANALRALLTPKLASMLKNKLAKDLLFTLNSNLESPEIIWNSSTRAELLKFVEEQRASVSHDGSYDLKDSHSFVYEALSKELYIGNVYLRVYNDQPDFEITEPEDFCLALVDFISHLVHNAPAASMDTHVNGNVTTDTSAERHSSDDSSASLDGKSSEREDLELVKNLQYGLLSLQHLLTKNPNLASVVSTKEKLLPLFECFSLPVASSSNIPELCLLVLSLLTTYAPCVEAMVADSSGLLILLQLLHSSPSCREGALHVLYALASTPELAWAAAKHGGVVFILEVLLPIQEEIPLQQRAAAASLLGKLVGQTMHGPRVAITLARFLPDGLVSIIRDGPGEAVVTALEQTTETPELVWTPAMAASLSAQIATMASDLYREQVKGRVVDWDVPEQASGQQEMRNEPQVGGIYVRLFLKDPKFPLRNPKRFLEGLLDQYLTSIAASQYDGQAVDTELPLLLSAALVSLLRVYPALADHVGYLGYVPKTCVCSSPWSKQRNNGFRNLCSTTCAEAMAATSVGTPQVVPLLMKAIGWQGGSILALETLKRVVVAGNRARDALVAQGLK</sequence>
<proteinExistence type="predicted"/>
<accession>A0AAW2TGS1</accession>
<evidence type="ECO:0000313" key="2">
    <source>
        <dbReference type="EMBL" id="KAL0403824.1"/>
    </source>
</evidence>
<reference evidence="2" key="2">
    <citation type="journal article" date="2024" name="Plant">
        <title>Genomic evolution and insights into agronomic trait innovations of Sesamum species.</title>
        <authorList>
            <person name="Miao H."/>
            <person name="Wang L."/>
            <person name="Qu L."/>
            <person name="Liu H."/>
            <person name="Sun Y."/>
            <person name="Le M."/>
            <person name="Wang Q."/>
            <person name="Wei S."/>
            <person name="Zheng Y."/>
            <person name="Lin W."/>
            <person name="Duan Y."/>
            <person name="Cao H."/>
            <person name="Xiong S."/>
            <person name="Wang X."/>
            <person name="Wei L."/>
            <person name="Li C."/>
            <person name="Ma Q."/>
            <person name="Ju M."/>
            <person name="Zhao R."/>
            <person name="Li G."/>
            <person name="Mu C."/>
            <person name="Tian Q."/>
            <person name="Mei H."/>
            <person name="Zhang T."/>
            <person name="Gao T."/>
            <person name="Zhang H."/>
        </authorList>
    </citation>
    <scope>NUCLEOTIDE SEQUENCE</scope>
    <source>
        <strain evidence="2">G02</strain>
    </source>
</reference>
<evidence type="ECO:0000256" key="1">
    <source>
        <dbReference type="SAM" id="MobiDB-lite"/>
    </source>
</evidence>
<dbReference type="InterPro" id="IPR044978">
    <property type="entry name" value="GRV2/DNAJC13"/>
</dbReference>
<protein>
    <submittedName>
        <fullName evidence="2">DnaJsubfamily C GRV2</fullName>
    </submittedName>
</protein>
<name>A0AAW2TGS1_SESRA</name>
<dbReference type="PANTHER" id="PTHR36983">
    <property type="entry name" value="DNAJ HOMOLOG SUBFAMILY C MEMBER 13"/>
    <property type="match status" value="1"/>
</dbReference>
<dbReference type="SUPFAM" id="SSF48371">
    <property type="entry name" value="ARM repeat"/>
    <property type="match status" value="1"/>
</dbReference>
<reference evidence="2" key="1">
    <citation type="submission" date="2020-06" db="EMBL/GenBank/DDBJ databases">
        <authorList>
            <person name="Li T."/>
            <person name="Hu X."/>
            <person name="Zhang T."/>
            <person name="Song X."/>
            <person name="Zhang H."/>
            <person name="Dai N."/>
            <person name="Sheng W."/>
            <person name="Hou X."/>
            <person name="Wei L."/>
        </authorList>
    </citation>
    <scope>NUCLEOTIDE SEQUENCE</scope>
    <source>
        <strain evidence="2">G02</strain>
        <tissue evidence="2">Leaf</tissue>
    </source>
</reference>
<dbReference type="AlphaFoldDB" id="A0AAW2TGS1"/>
<organism evidence="2">
    <name type="scientific">Sesamum radiatum</name>
    <name type="common">Black benniseed</name>
    <dbReference type="NCBI Taxonomy" id="300843"/>
    <lineage>
        <taxon>Eukaryota</taxon>
        <taxon>Viridiplantae</taxon>
        <taxon>Streptophyta</taxon>
        <taxon>Embryophyta</taxon>
        <taxon>Tracheophyta</taxon>
        <taxon>Spermatophyta</taxon>
        <taxon>Magnoliopsida</taxon>
        <taxon>eudicotyledons</taxon>
        <taxon>Gunneridae</taxon>
        <taxon>Pentapetalae</taxon>
        <taxon>asterids</taxon>
        <taxon>lamiids</taxon>
        <taxon>Lamiales</taxon>
        <taxon>Pedaliaceae</taxon>
        <taxon>Sesamum</taxon>
    </lineage>
</organism>
<dbReference type="InterPro" id="IPR016024">
    <property type="entry name" value="ARM-type_fold"/>
</dbReference>